<dbReference type="PANTHER" id="PTHR11412">
    <property type="entry name" value="MACROGLOBULIN / COMPLEMENT"/>
    <property type="match status" value="1"/>
</dbReference>
<dbReference type="SUPFAM" id="SSF49410">
    <property type="entry name" value="Alpha-macroglobulin receptor domain"/>
    <property type="match status" value="1"/>
</dbReference>
<reference evidence="3 4" key="1">
    <citation type="journal article" date="2022" name="Gigascience">
        <title>A chromosome-level genome assembly and annotation of the desert horned lizard, Phrynosoma platyrhinos, provides insight into chromosomal rearrangements among reptiles.</title>
        <authorList>
            <person name="Koochekian N."/>
            <person name="Ascanio A."/>
            <person name="Farleigh K."/>
            <person name="Card D.C."/>
            <person name="Schield D.R."/>
            <person name="Castoe T.A."/>
            <person name="Jezkova T."/>
        </authorList>
    </citation>
    <scope>NUCLEOTIDE SEQUENCE [LARGE SCALE GENOMIC DNA]</scope>
    <source>
        <strain evidence="3">NK-2021</strain>
    </source>
</reference>
<dbReference type="Pfam" id="PF07678">
    <property type="entry name" value="TED_complement"/>
    <property type="match status" value="1"/>
</dbReference>
<feature type="domain" description="Alpha-macroglobulin-like TED" evidence="2">
    <location>
        <begin position="61"/>
        <end position="134"/>
    </location>
</feature>
<dbReference type="Gene3D" id="1.50.10.20">
    <property type="match status" value="1"/>
</dbReference>
<evidence type="ECO:0000259" key="1">
    <source>
        <dbReference type="Pfam" id="PF07677"/>
    </source>
</evidence>
<dbReference type="SUPFAM" id="SSF48239">
    <property type="entry name" value="Terpenoid cyclases/Protein prenyltransferases"/>
    <property type="match status" value="1"/>
</dbReference>
<evidence type="ECO:0000313" key="4">
    <source>
        <dbReference type="Proteomes" id="UP000826234"/>
    </source>
</evidence>
<dbReference type="InterPro" id="IPR050473">
    <property type="entry name" value="A2M/Complement_sys"/>
</dbReference>
<dbReference type="Pfam" id="PF07677">
    <property type="entry name" value="A2M_recep"/>
    <property type="match status" value="1"/>
</dbReference>
<dbReference type="InterPro" id="IPR008930">
    <property type="entry name" value="Terpenoid_cyclase/PrenylTrfase"/>
</dbReference>
<keyword evidence="4" id="KW-1185">Reference proteome</keyword>
<accession>A0ABQ7TG91</accession>
<dbReference type="InterPro" id="IPR011626">
    <property type="entry name" value="Alpha-macroglobulin_TED"/>
</dbReference>
<comment type="caution">
    <text evidence="3">The sequence shown here is derived from an EMBL/GenBank/DDBJ whole genome shotgun (WGS) entry which is preliminary data.</text>
</comment>
<name>A0ABQ7TG91_PHRPL</name>
<dbReference type="Proteomes" id="UP000826234">
    <property type="component" value="Unassembled WGS sequence"/>
</dbReference>
<dbReference type="PANTHER" id="PTHR11412:SF165">
    <property type="entry name" value="ALPHA-2-MACROGLOBULIN"/>
    <property type="match status" value="1"/>
</dbReference>
<feature type="non-terminal residue" evidence="3">
    <location>
        <position position="219"/>
    </location>
</feature>
<dbReference type="InterPro" id="IPR036595">
    <property type="entry name" value="A-macroglobulin_rcpt-bd_sf"/>
</dbReference>
<organism evidence="3 4">
    <name type="scientific">Phrynosoma platyrhinos</name>
    <name type="common">Desert horned lizard</name>
    <dbReference type="NCBI Taxonomy" id="52577"/>
    <lineage>
        <taxon>Eukaryota</taxon>
        <taxon>Metazoa</taxon>
        <taxon>Chordata</taxon>
        <taxon>Craniata</taxon>
        <taxon>Vertebrata</taxon>
        <taxon>Euteleostomi</taxon>
        <taxon>Lepidosauria</taxon>
        <taxon>Squamata</taxon>
        <taxon>Bifurcata</taxon>
        <taxon>Unidentata</taxon>
        <taxon>Episquamata</taxon>
        <taxon>Toxicofera</taxon>
        <taxon>Iguania</taxon>
        <taxon>Phrynosomatidae</taxon>
        <taxon>Phrynosomatinae</taxon>
        <taxon>Phrynosoma</taxon>
    </lineage>
</organism>
<evidence type="ECO:0000259" key="2">
    <source>
        <dbReference type="Pfam" id="PF07678"/>
    </source>
</evidence>
<feature type="non-terminal residue" evidence="3">
    <location>
        <position position="1"/>
    </location>
</feature>
<feature type="domain" description="Alpha-macroglobulin receptor-binding" evidence="1">
    <location>
        <begin position="30"/>
        <end position="54"/>
    </location>
</feature>
<dbReference type="EMBL" id="JAIPUX010000439">
    <property type="protein sequence ID" value="KAH0628653.1"/>
    <property type="molecule type" value="Genomic_DNA"/>
</dbReference>
<evidence type="ECO:0000313" key="3">
    <source>
        <dbReference type="EMBL" id="KAH0628653.1"/>
    </source>
</evidence>
<proteinExistence type="predicted"/>
<protein>
    <submittedName>
        <fullName evidence="3">Uncharacterized protein</fullName>
    </submittedName>
</protein>
<dbReference type="InterPro" id="IPR009048">
    <property type="entry name" value="A-macroglobulin_rcpt-bd"/>
</dbReference>
<gene>
    <name evidence="3" type="ORF">JD844_010046</name>
</gene>
<sequence length="219" mass="23470">KNSSNDTVFKCTSILSLSSWSPSYNGPNPVSNMVIIDVKMLSGFIPVKPSVKKRPEKALEKDSLSSYHTRAPSAEVEMTAYVLLAYLSKRPAPAQEEMTAGANIVRWLSKQQNPTGGFASTQDTVVALQALSLYGSLSYSKSKAGAKVTLSSGEDVLGQYLVDSTNRLLLQCETLPKVPGDYKAEVTGEGCTYVQGGVVDEVTLSAYITIALLEVPLPV</sequence>